<dbReference type="InterPro" id="IPR003439">
    <property type="entry name" value="ABC_transporter-like_ATP-bd"/>
</dbReference>
<evidence type="ECO:0000256" key="2">
    <source>
        <dbReference type="ARBA" id="ARBA00005814"/>
    </source>
</evidence>
<dbReference type="InterPro" id="IPR027417">
    <property type="entry name" value="P-loop_NTPase"/>
</dbReference>
<dbReference type="InterPro" id="IPR017871">
    <property type="entry name" value="ABC_transporter-like_CS"/>
</dbReference>
<dbReference type="PANTHER" id="PTHR48041">
    <property type="entry name" value="ABC TRANSPORTER G FAMILY MEMBER 28"/>
    <property type="match status" value="1"/>
</dbReference>
<feature type="domain" description="ABC transporter" evidence="9">
    <location>
        <begin position="140"/>
        <end position="388"/>
    </location>
</feature>
<feature type="transmembrane region" description="Helical" evidence="8">
    <location>
        <begin position="429"/>
        <end position="446"/>
    </location>
</feature>
<gene>
    <name evidence="10" type="ORF">ElyMa_004043400</name>
</gene>
<feature type="transmembrane region" description="Helical" evidence="8">
    <location>
        <begin position="499"/>
        <end position="518"/>
    </location>
</feature>
<name>A0AAV4G581_9GAST</name>
<dbReference type="Pfam" id="PF01061">
    <property type="entry name" value="ABC2_membrane"/>
    <property type="match status" value="1"/>
</dbReference>
<dbReference type="GO" id="GO:0005524">
    <property type="term" value="F:ATP binding"/>
    <property type="evidence" value="ECO:0007669"/>
    <property type="project" value="UniProtKB-KW"/>
</dbReference>
<dbReference type="GO" id="GO:0005886">
    <property type="term" value="C:plasma membrane"/>
    <property type="evidence" value="ECO:0007669"/>
    <property type="project" value="TreeGrafter"/>
</dbReference>
<reference evidence="10 11" key="1">
    <citation type="journal article" date="2021" name="Elife">
        <title>Chloroplast acquisition without the gene transfer in kleptoplastic sea slugs, Plakobranchus ocellatus.</title>
        <authorList>
            <person name="Maeda T."/>
            <person name="Takahashi S."/>
            <person name="Yoshida T."/>
            <person name="Shimamura S."/>
            <person name="Takaki Y."/>
            <person name="Nagai Y."/>
            <person name="Toyoda A."/>
            <person name="Suzuki Y."/>
            <person name="Arimoto A."/>
            <person name="Ishii H."/>
            <person name="Satoh N."/>
            <person name="Nishiyama T."/>
            <person name="Hasebe M."/>
            <person name="Maruyama T."/>
            <person name="Minagawa J."/>
            <person name="Obokata J."/>
            <person name="Shigenobu S."/>
        </authorList>
    </citation>
    <scope>NUCLEOTIDE SEQUENCE [LARGE SCALE GENOMIC DNA]</scope>
</reference>
<evidence type="ECO:0000256" key="1">
    <source>
        <dbReference type="ARBA" id="ARBA00004141"/>
    </source>
</evidence>
<evidence type="ECO:0000256" key="5">
    <source>
        <dbReference type="ARBA" id="ARBA00022989"/>
    </source>
</evidence>
<accession>A0AAV4G581</accession>
<keyword evidence="3" id="KW-0813">Transport</keyword>
<keyword evidence="11" id="KW-1185">Reference proteome</keyword>
<dbReference type="SUPFAM" id="SSF52540">
    <property type="entry name" value="P-loop containing nucleoside triphosphate hydrolases"/>
    <property type="match status" value="1"/>
</dbReference>
<comment type="subcellular location">
    <subcellularLocation>
        <location evidence="1">Membrane</location>
        <topology evidence="1">Multi-pass membrane protein</topology>
    </subcellularLocation>
</comment>
<feature type="transmembrane region" description="Helical" evidence="8">
    <location>
        <begin position="525"/>
        <end position="550"/>
    </location>
</feature>
<keyword evidence="10" id="KW-0067">ATP-binding</keyword>
<dbReference type="PROSITE" id="PS50893">
    <property type="entry name" value="ABC_TRANSPORTER_2"/>
    <property type="match status" value="1"/>
</dbReference>
<proteinExistence type="inferred from homology"/>
<comment type="similarity">
    <text evidence="2">Belongs to the ABC transporter superfamily. ABCG family. Eye pigment precursor importer (TC 3.A.1.204) subfamily.</text>
</comment>
<dbReference type="Gene3D" id="3.40.50.300">
    <property type="entry name" value="P-loop containing nucleotide triphosphate hydrolases"/>
    <property type="match status" value="1"/>
</dbReference>
<evidence type="ECO:0000256" key="8">
    <source>
        <dbReference type="SAM" id="Phobius"/>
    </source>
</evidence>
<evidence type="ECO:0000256" key="3">
    <source>
        <dbReference type="ARBA" id="ARBA00022448"/>
    </source>
</evidence>
<keyword evidence="10" id="KW-0547">Nucleotide-binding</keyword>
<dbReference type="GO" id="GO:0016887">
    <property type="term" value="F:ATP hydrolysis activity"/>
    <property type="evidence" value="ECO:0007669"/>
    <property type="project" value="InterPro"/>
</dbReference>
<dbReference type="AlphaFoldDB" id="A0AAV4G581"/>
<feature type="transmembrane region" description="Helical" evidence="8">
    <location>
        <begin position="458"/>
        <end position="479"/>
    </location>
</feature>
<evidence type="ECO:0000256" key="7">
    <source>
        <dbReference type="SAM" id="MobiDB-lite"/>
    </source>
</evidence>
<evidence type="ECO:0000256" key="6">
    <source>
        <dbReference type="ARBA" id="ARBA00023136"/>
    </source>
</evidence>
<keyword evidence="5 8" id="KW-1133">Transmembrane helix</keyword>
<dbReference type="Pfam" id="PF00005">
    <property type="entry name" value="ABC_tran"/>
    <property type="match status" value="1"/>
</dbReference>
<evidence type="ECO:0000256" key="4">
    <source>
        <dbReference type="ARBA" id="ARBA00022692"/>
    </source>
</evidence>
<dbReference type="InterPro" id="IPR050352">
    <property type="entry name" value="ABCG_transporters"/>
</dbReference>
<comment type="caution">
    <text evidence="10">The sequence shown here is derived from an EMBL/GenBank/DDBJ whole genome shotgun (WGS) entry which is preliminary data.</text>
</comment>
<evidence type="ECO:0000259" key="9">
    <source>
        <dbReference type="PROSITE" id="PS50893"/>
    </source>
</evidence>
<dbReference type="InterPro" id="IPR013525">
    <property type="entry name" value="ABC2_TM"/>
</dbReference>
<dbReference type="Proteomes" id="UP000762676">
    <property type="component" value="Unassembled WGS sequence"/>
</dbReference>
<evidence type="ECO:0000313" key="10">
    <source>
        <dbReference type="EMBL" id="GFR80341.1"/>
    </source>
</evidence>
<organism evidence="10 11">
    <name type="scientific">Elysia marginata</name>
    <dbReference type="NCBI Taxonomy" id="1093978"/>
    <lineage>
        <taxon>Eukaryota</taxon>
        <taxon>Metazoa</taxon>
        <taxon>Spiralia</taxon>
        <taxon>Lophotrochozoa</taxon>
        <taxon>Mollusca</taxon>
        <taxon>Gastropoda</taxon>
        <taxon>Heterobranchia</taxon>
        <taxon>Euthyneura</taxon>
        <taxon>Panpulmonata</taxon>
        <taxon>Sacoglossa</taxon>
        <taxon>Placobranchoidea</taxon>
        <taxon>Plakobranchidae</taxon>
        <taxon>Elysia</taxon>
    </lineage>
</organism>
<dbReference type="PROSITE" id="PS00211">
    <property type="entry name" value="ABC_TRANSPORTER_1"/>
    <property type="match status" value="1"/>
</dbReference>
<keyword evidence="4 8" id="KW-0812">Transmembrane</keyword>
<protein>
    <submittedName>
        <fullName evidence="10">ATP-binding cassette sub-family G member</fullName>
    </submittedName>
</protein>
<evidence type="ECO:0000313" key="11">
    <source>
        <dbReference type="Proteomes" id="UP000762676"/>
    </source>
</evidence>
<keyword evidence="6 8" id="KW-0472">Membrane</keyword>
<dbReference type="EMBL" id="BMAT01008214">
    <property type="protein sequence ID" value="GFR80341.1"/>
    <property type="molecule type" value="Genomic_DNA"/>
</dbReference>
<dbReference type="PANTHER" id="PTHR48041:SF139">
    <property type="entry name" value="PROTEIN SCARLET"/>
    <property type="match status" value="1"/>
</dbReference>
<dbReference type="GO" id="GO:0140359">
    <property type="term" value="F:ABC-type transporter activity"/>
    <property type="evidence" value="ECO:0007669"/>
    <property type="project" value="InterPro"/>
</dbReference>
<sequence>MYKDYRDKICRLVSNLVAEVYRKNRSIFFKYCDSYDGVVDESSAWESLAKIRFSVKSDRTRTIMAEERKSLLGGSKSGRRRSKPRNYTENGGKHMSIEMSHSSSYKSHSIGGSSRTPRLSDAFEKSNQYEISLAWKQIYVKVNIPGKRGFPCGEAVPPQQKTILRNGEFSLFGSGKSTLLNVLTQRNTKDYIVEGEMLLNGVSLTPGAIRNISAYVQQSDIFMDTLTVREQLQFRALLRMDKKLDKKARLQRVENVIHEMGLTAIANTKIGTPGGKKKGISGGERKRLAFACEALTNPPIFFCDEPMSGLDSFMAQSILVTLRNRPCPSNYNPSDHYILTLAIIPGREAECYRTSGAICDAYERSDHAKQILTEIEEQRQHESLMDHAVLAEVTGENRYRSAWPVQVVNLFWRAWVCQFRDRTLVTIKLYQALALALLMGIIWFQMDIDQKGVVNFNAALLELILTITMNTVLNVITTFPSELALVNREFGTGMYDSGLYFIIIVVVVVVVVVVIIVVKVVVAAAATVVVVVVVAAAVVVVVVVVVVAVVEVVDVVEV</sequence>
<feature type="region of interest" description="Disordered" evidence="7">
    <location>
        <begin position="67"/>
        <end position="96"/>
    </location>
</feature>